<dbReference type="Pfam" id="PF01936">
    <property type="entry name" value="NYN"/>
    <property type="match status" value="1"/>
</dbReference>
<dbReference type="Gene3D" id="3.40.50.1010">
    <property type="entry name" value="5'-nuclease"/>
    <property type="match status" value="1"/>
</dbReference>
<keyword evidence="3" id="KW-1185">Reference proteome</keyword>
<proteinExistence type="predicted"/>
<evidence type="ECO:0000313" key="3">
    <source>
        <dbReference type="Proteomes" id="UP000297741"/>
    </source>
</evidence>
<dbReference type="InterPro" id="IPR021139">
    <property type="entry name" value="NYN"/>
</dbReference>
<organism evidence="2 3">
    <name type="scientific">Pseudotabrizicola sediminis</name>
    <dbReference type="NCBI Taxonomy" id="2486418"/>
    <lineage>
        <taxon>Bacteria</taxon>
        <taxon>Pseudomonadati</taxon>
        <taxon>Pseudomonadota</taxon>
        <taxon>Alphaproteobacteria</taxon>
        <taxon>Rhodobacterales</taxon>
        <taxon>Paracoccaceae</taxon>
        <taxon>Pseudotabrizicola</taxon>
    </lineage>
</organism>
<evidence type="ECO:0000259" key="1">
    <source>
        <dbReference type="Pfam" id="PF01936"/>
    </source>
</evidence>
<comment type="caution">
    <text evidence="2">The sequence shown here is derived from an EMBL/GenBank/DDBJ whole genome shotgun (WGS) entry which is preliminary data.</text>
</comment>
<sequence>MSDLRGVAHKASFGTEAVPATAIYYRDARDLDEHHRLQRFFEWLERHGIETRGSQDFARPWYQRERYGSNLIQLAVDAMEAAHDGASLVIVAGDAKLIPLLTRLEKMDVPVTLISSLAVPASIAPPPPLVDLAEEFIDLNEDERFFLGSD</sequence>
<feature type="domain" description="NYN" evidence="1">
    <location>
        <begin position="20"/>
        <end position="139"/>
    </location>
</feature>
<protein>
    <submittedName>
        <fullName evidence="2">NYN domain-containing protein</fullName>
    </submittedName>
</protein>
<name>A0ABY2KHM9_9RHOB</name>
<dbReference type="EMBL" id="RPEM01000015">
    <property type="protein sequence ID" value="TGD41780.1"/>
    <property type="molecule type" value="Genomic_DNA"/>
</dbReference>
<gene>
    <name evidence="2" type="ORF">EEB11_17320</name>
</gene>
<dbReference type="Proteomes" id="UP000297741">
    <property type="component" value="Unassembled WGS sequence"/>
</dbReference>
<evidence type="ECO:0000313" key="2">
    <source>
        <dbReference type="EMBL" id="TGD41780.1"/>
    </source>
</evidence>
<accession>A0ABY2KHM9</accession>
<reference evidence="2 3" key="1">
    <citation type="submission" date="2018-11" db="EMBL/GenBank/DDBJ databases">
        <title>Tabrizicola sp. isolated from sediment of alpine lake.</title>
        <authorList>
            <person name="Liu Z."/>
        </authorList>
    </citation>
    <scope>NUCLEOTIDE SEQUENCE [LARGE SCALE GENOMIC DNA]</scope>
    <source>
        <strain evidence="2 3">DRYC-M-16</strain>
    </source>
</reference>